<name>A0A9X3S0F2_9ACTN</name>
<comment type="caution">
    <text evidence="2">The sequence shown here is derived from an EMBL/GenBank/DDBJ whole genome shotgun (WGS) entry which is preliminary data.</text>
</comment>
<proteinExistence type="predicted"/>
<gene>
    <name evidence="2" type="ORF">OM076_07025</name>
</gene>
<keyword evidence="3" id="KW-1185">Reference proteome</keyword>
<dbReference type="Gene3D" id="2.60.40.2700">
    <property type="match status" value="1"/>
</dbReference>
<reference evidence="2" key="1">
    <citation type="submission" date="2022-10" db="EMBL/GenBank/DDBJ databases">
        <title>The WGS of Solirubrobacter ginsenosidimutans DSM 21036.</title>
        <authorList>
            <person name="Jiang Z."/>
        </authorList>
    </citation>
    <scope>NUCLEOTIDE SEQUENCE</scope>
    <source>
        <strain evidence="2">DSM 21036</strain>
    </source>
</reference>
<dbReference type="Proteomes" id="UP001149140">
    <property type="component" value="Unassembled WGS sequence"/>
</dbReference>
<dbReference type="EMBL" id="JAPDOD010000004">
    <property type="protein sequence ID" value="MDA0160007.1"/>
    <property type="molecule type" value="Genomic_DNA"/>
</dbReference>
<dbReference type="RefSeq" id="WP_270038776.1">
    <property type="nucleotide sequence ID" value="NZ_JAPDOD010000004.1"/>
</dbReference>
<accession>A0A9X3S0F2</accession>
<sequence>MGPLSGAAGGKVQAKGAKASGDVCLEHPMELPKIRRGSILYTLPATAWNTKDLFLQHIAFMKDLNINAWEFAGQYPVVDGVNLGTNPAGWATFGSYAKQYGFRIVGTHDGPNASSAANLGSAITKMNGWNCNQLGAGSGWPSVPGAGTAITTPTTISAWQASCATMNSWGKAFQTGDGSGVLGANPAFTSGLFNGNPVAGRPCARYYRHFHSEQGKWITGTGTKYDNNYISAVAYTELDFQYSYAQSDLCWLLDGLWMSGGGPSIGLQGAGDPNPGQGKNRLMAPDVIERWQDRVATFHVKDLGPNDQGTQVANVGDNNGPGAAAYPFGAVPYDPSQDTVPFQAIFERLRRPERHEYLYERDGQSGTVTSSAYYKKLYVQVSDMFDKLELDRTLVRKPFVFPTSDAEWAAIGVTAIGQRPPETSGAPGPACPPKLSGGSEVGDTVEVTDLGVWSRFSEKARNFNYVWLRDGAPLASYNGAPIGPEDGPCHTDDEPTYTLTQDDVGHSISCQVTALNPKSTQDSASSQITNAIAVSAKPLLGTRTLGSGSSTLTAGLPEAYRAQTGDTGGTVDSLQVYVEEGTTANWLVAGIYTNYHNHPDLLLATGEVRISRNRAGGWETVDIGSVKLAKNTKYWIAVLGTGGNLNVRNYDGANGFSPSETYKRTKGDAAELPTAWKTGTVYPHDGPLTAAAG</sequence>
<evidence type="ECO:0000313" key="3">
    <source>
        <dbReference type="Proteomes" id="UP001149140"/>
    </source>
</evidence>
<dbReference type="AlphaFoldDB" id="A0A9X3S0F2"/>
<evidence type="ECO:0000256" key="1">
    <source>
        <dbReference type="SAM" id="MobiDB-lite"/>
    </source>
</evidence>
<protein>
    <submittedName>
        <fullName evidence="2">Uncharacterized protein</fullName>
    </submittedName>
</protein>
<organism evidence="2 3">
    <name type="scientific">Solirubrobacter ginsenosidimutans</name>
    <dbReference type="NCBI Taxonomy" id="490573"/>
    <lineage>
        <taxon>Bacteria</taxon>
        <taxon>Bacillati</taxon>
        <taxon>Actinomycetota</taxon>
        <taxon>Thermoleophilia</taxon>
        <taxon>Solirubrobacterales</taxon>
        <taxon>Solirubrobacteraceae</taxon>
        <taxon>Solirubrobacter</taxon>
    </lineage>
</organism>
<evidence type="ECO:0000313" key="2">
    <source>
        <dbReference type="EMBL" id="MDA0160007.1"/>
    </source>
</evidence>
<feature type="region of interest" description="Disordered" evidence="1">
    <location>
        <begin position="420"/>
        <end position="440"/>
    </location>
</feature>